<reference evidence="1 2" key="1">
    <citation type="submission" date="2019-09" db="EMBL/GenBank/DDBJ databases">
        <title>Isolation of a novel species in the genus Cupriavidus from patients with sepsis using whole genome sequencing.</title>
        <authorList>
            <person name="Kweon O.J."/>
            <person name="Lee M.-K."/>
        </authorList>
    </citation>
    <scope>NUCLEOTIDE SEQUENCE [LARGE SCALE GENOMIC DNA]</scope>
    <source>
        <strain evidence="1 2">MKL-01</strain>
    </source>
</reference>
<dbReference type="GeneID" id="70691783"/>
<evidence type="ECO:0000313" key="1">
    <source>
        <dbReference type="EMBL" id="KAA6124518.1"/>
    </source>
</evidence>
<comment type="caution">
    <text evidence="1">The sequence shown here is derived from an EMBL/GenBank/DDBJ whole genome shotgun (WGS) entry which is preliminary data.</text>
</comment>
<proteinExistence type="predicted"/>
<dbReference type="InterPro" id="IPR007423">
    <property type="entry name" value="Sel_put"/>
</dbReference>
<accession>A0A5M8AL70</accession>
<organism evidence="1 2">
    <name type="scientific">Cupriavidus cauae</name>
    <dbReference type="NCBI Taxonomy" id="2608999"/>
    <lineage>
        <taxon>Bacteria</taxon>
        <taxon>Pseudomonadati</taxon>
        <taxon>Pseudomonadota</taxon>
        <taxon>Betaproteobacteria</taxon>
        <taxon>Burkholderiales</taxon>
        <taxon>Burkholderiaceae</taxon>
        <taxon>Cupriavidus</taxon>
    </lineage>
</organism>
<protein>
    <submittedName>
        <fullName evidence="1">YbdD/YjiX family protein</fullName>
    </submittedName>
</protein>
<evidence type="ECO:0000313" key="2">
    <source>
        <dbReference type="Proteomes" id="UP000324324"/>
    </source>
</evidence>
<dbReference type="AlphaFoldDB" id="A0A5M8AL70"/>
<dbReference type="Proteomes" id="UP000324324">
    <property type="component" value="Unassembled WGS sequence"/>
</dbReference>
<gene>
    <name evidence="1" type="ORF">F1599_11455</name>
</gene>
<dbReference type="EMBL" id="VWRN01000031">
    <property type="protein sequence ID" value="KAA6124518.1"/>
    <property type="molecule type" value="Genomic_DNA"/>
</dbReference>
<dbReference type="Pfam" id="PF04328">
    <property type="entry name" value="Sel_put"/>
    <property type="match status" value="1"/>
</dbReference>
<dbReference type="PANTHER" id="PTHR38453:SF1">
    <property type="entry name" value="CYTOPLASMIC PROTEIN"/>
    <property type="match status" value="1"/>
</dbReference>
<keyword evidence="2" id="KW-1185">Reference proteome</keyword>
<dbReference type="PANTHER" id="PTHR38453">
    <property type="entry name" value="CYTOPLASMIC PROTEIN-RELATED"/>
    <property type="match status" value="1"/>
</dbReference>
<sequence length="67" mass="7792">MLDPLNKMGQMGRYLGQSLRLMVGLPDYQTYVAHMESTHPDREPMSYEEFFRERQEARYGGGQGKCC</sequence>
<dbReference type="RefSeq" id="WP_006579436.1">
    <property type="nucleotide sequence ID" value="NZ_VWRN01000031.1"/>
</dbReference>
<name>A0A5M8AL70_9BURK</name>